<accession>A0A0R1PD43</accession>
<name>A0A0R1PD43_9LACO</name>
<protein>
    <submittedName>
        <fullName evidence="1">Uncharacterized protein</fullName>
    </submittedName>
</protein>
<sequence length="214" mass="24821">MPKQGHFAKSTRLKQLKQFKVKRHVVGENINDEQFIDYVLVRFALTSKRQLSELAGETFQRFIMEICAELNPGNNDLSKIVSEKLADLQSRVPWQFYQQVLADWEKVQRFLQREVPAVPLKERVLLSNPISEHTLEKLVAELLARQTTTAMFLNQAVNEQIKKQTEKRLLKVIINQGRVDWTKIAALWAPFNFEPADNLDAGTKKWLHQLATLN</sequence>
<dbReference type="RefSeq" id="WP_057748275.1">
    <property type="nucleotide sequence ID" value="NZ_AZER01000005.1"/>
</dbReference>
<dbReference type="STRING" id="1423746.FD27_GL000015"/>
<proteinExistence type="predicted"/>
<keyword evidence="2" id="KW-1185">Reference proteome</keyword>
<dbReference type="Proteomes" id="UP000051445">
    <property type="component" value="Unassembled WGS sequence"/>
</dbReference>
<dbReference type="AlphaFoldDB" id="A0A0R1PD43"/>
<reference evidence="1 2" key="1">
    <citation type="journal article" date="2015" name="Genome Announc.">
        <title>Expanding the biotechnology potential of lactobacilli through comparative genomics of 213 strains and associated genera.</title>
        <authorList>
            <person name="Sun Z."/>
            <person name="Harris H.M."/>
            <person name="McCann A."/>
            <person name="Guo C."/>
            <person name="Argimon S."/>
            <person name="Zhang W."/>
            <person name="Yang X."/>
            <person name="Jeffery I.B."/>
            <person name="Cooney J.C."/>
            <person name="Kagawa T.F."/>
            <person name="Liu W."/>
            <person name="Song Y."/>
            <person name="Salvetti E."/>
            <person name="Wrobel A."/>
            <person name="Rasinkangas P."/>
            <person name="Parkhill J."/>
            <person name="Rea M.C."/>
            <person name="O'Sullivan O."/>
            <person name="Ritari J."/>
            <person name="Douillard F.P."/>
            <person name="Paul Ross R."/>
            <person name="Yang R."/>
            <person name="Briner A.E."/>
            <person name="Felis G.E."/>
            <person name="de Vos W.M."/>
            <person name="Barrangou R."/>
            <person name="Klaenhammer T.R."/>
            <person name="Caufield P.W."/>
            <person name="Cui Y."/>
            <person name="Zhang H."/>
            <person name="O'Toole P.W."/>
        </authorList>
    </citation>
    <scope>NUCLEOTIDE SEQUENCE [LARGE SCALE GENOMIC DNA]</scope>
    <source>
        <strain evidence="1 2">DSM 13145</strain>
    </source>
</reference>
<dbReference type="EMBL" id="AZER01000005">
    <property type="protein sequence ID" value="KRL28500.1"/>
    <property type="molecule type" value="Genomic_DNA"/>
</dbReference>
<organism evidence="1 2">
    <name type="scientific">Limosilactobacillus frumenti DSM 13145</name>
    <dbReference type="NCBI Taxonomy" id="1423746"/>
    <lineage>
        <taxon>Bacteria</taxon>
        <taxon>Bacillati</taxon>
        <taxon>Bacillota</taxon>
        <taxon>Bacilli</taxon>
        <taxon>Lactobacillales</taxon>
        <taxon>Lactobacillaceae</taxon>
        <taxon>Limosilactobacillus</taxon>
    </lineage>
</organism>
<gene>
    <name evidence="1" type="ORF">FD27_GL000015</name>
</gene>
<evidence type="ECO:0000313" key="1">
    <source>
        <dbReference type="EMBL" id="KRL28500.1"/>
    </source>
</evidence>
<evidence type="ECO:0000313" key="2">
    <source>
        <dbReference type="Proteomes" id="UP000051445"/>
    </source>
</evidence>
<comment type="caution">
    <text evidence="1">The sequence shown here is derived from an EMBL/GenBank/DDBJ whole genome shotgun (WGS) entry which is preliminary data.</text>
</comment>
<dbReference type="PATRIC" id="fig|1423746.3.peg.16"/>
<dbReference type="OrthoDB" id="2149263at2"/>